<dbReference type="InterPro" id="IPR019385">
    <property type="entry name" value="PHAX_RNA-binding_domain"/>
</dbReference>
<feature type="domain" description="Phosphorylated adapter RNA export protein RNA-binding" evidence="10">
    <location>
        <begin position="34"/>
        <end position="112"/>
    </location>
</feature>
<dbReference type="OrthoDB" id="166858at2"/>
<evidence type="ECO:0000259" key="10">
    <source>
        <dbReference type="Pfam" id="PF10258"/>
    </source>
</evidence>
<dbReference type="PANTHER" id="PTHR13135">
    <property type="entry name" value="CYTOSOLIC RESINIFERATOXIN BINDING PROTEIN RBP-26"/>
    <property type="match status" value="1"/>
</dbReference>
<dbReference type="Proteomes" id="UP000248806">
    <property type="component" value="Unassembled WGS sequence"/>
</dbReference>
<dbReference type="RefSeq" id="WP_111322837.1">
    <property type="nucleotide sequence ID" value="NZ_BIFX01000001.1"/>
</dbReference>
<feature type="region of interest" description="Disordered" evidence="9">
    <location>
        <begin position="1"/>
        <end position="29"/>
    </location>
</feature>
<evidence type="ECO:0000256" key="3">
    <source>
        <dbReference type="ARBA" id="ARBA00016856"/>
    </source>
</evidence>
<dbReference type="InterPro" id="IPR039047">
    <property type="entry name" value="PHAX"/>
</dbReference>
<evidence type="ECO:0000313" key="12">
    <source>
        <dbReference type="Proteomes" id="UP000248806"/>
    </source>
</evidence>
<dbReference type="GO" id="GO:0005737">
    <property type="term" value="C:cytoplasm"/>
    <property type="evidence" value="ECO:0007669"/>
    <property type="project" value="UniProtKB-SubCell"/>
</dbReference>
<evidence type="ECO:0000256" key="6">
    <source>
        <dbReference type="ARBA" id="ARBA00022884"/>
    </source>
</evidence>
<keyword evidence="6" id="KW-0694">RNA-binding</keyword>
<protein>
    <recommendedName>
        <fullName evidence="3">Phosphorylated adapter RNA export protein</fullName>
    </recommendedName>
    <alternativeName>
        <fullName evidence="8">RNA U small nuclear RNA export adapter protein</fullName>
    </alternativeName>
</protein>
<dbReference type="EMBL" id="QKUF01000008">
    <property type="protein sequence ID" value="PZW29447.1"/>
    <property type="molecule type" value="Genomic_DNA"/>
</dbReference>
<feature type="compositionally biased region" description="Polar residues" evidence="9">
    <location>
        <begin position="19"/>
        <end position="28"/>
    </location>
</feature>
<sequence length="260" mass="28981">MQSAERPRGKGNAPHPQRKQATSSVQQSRRLEVAAMIAEKLGETEKTPRVQIEKIVRLWGIENALRALDETQRVEADGGLMLPDGSRRRTPGGVFFHLVRQQIPPEIFRKIFMWQGASRKDNEDASTTVPGITWETRFGALRDLASVEKGQVRTVKITVIGRPGRVIERGSFVMTALQAAKIPPLPKGLPVPAQPTTSYTLFISKKQWRKVADAIKDEDDVLIVEGYPHLDEQMKNIAVFASNTTTKNLQSAQRAKQPGK</sequence>
<dbReference type="Gene3D" id="1.10.10.1440">
    <property type="entry name" value="PHAX RNA-binding domain"/>
    <property type="match status" value="1"/>
</dbReference>
<proteinExistence type="inferred from homology"/>
<dbReference type="Pfam" id="PF10258">
    <property type="entry name" value="PHAX_RNA-bd"/>
    <property type="match status" value="1"/>
</dbReference>
<evidence type="ECO:0000256" key="1">
    <source>
        <dbReference type="ARBA" id="ARBA00004496"/>
    </source>
</evidence>
<dbReference type="GO" id="GO:0015031">
    <property type="term" value="P:protein transport"/>
    <property type="evidence" value="ECO:0007669"/>
    <property type="project" value="UniProtKB-KW"/>
</dbReference>
<keyword evidence="4" id="KW-0813">Transport</keyword>
<dbReference type="InterPro" id="IPR038092">
    <property type="entry name" value="PHAX_RNA-binding_sf"/>
</dbReference>
<keyword evidence="5" id="KW-0963">Cytoplasm</keyword>
<comment type="subcellular location">
    <subcellularLocation>
        <location evidence="1">Cytoplasm</location>
    </subcellularLocation>
</comment>
<reference evidence="11 12" key="1">
    <citation type="submission" date="2018-06" db="EMBL/GenBank/DDBJ databases">
        <title>Genomic Encyclopedia of Archaeal and Bacterial Type Strains, Phase II (KMG-II): from individual species to whole genera.</title>
        <authorList>
            <person name="Goeker M."/>
        </authorList>
    </citation>
    <scope>NUCLEOTIDE SEQUENCE [LARGE SCALE GENOMIC DNA]</scope>
    <source>
        <strain evidence="11 12">ATCC BAA-1881</strain>
    </source>
</reference>
<gene>
    <name evidence="11" type="ORF">EI42_02741</name>
</gene>
<evidence type="ECO:0000256" key="4">
    <source>
        <dbReference type="ARBA" id="ARBA00022448"/>
    </source>
</evidence>
<comment type="similarity">
    <text evidence="2">Belongs to the PHAX family.</text>
</comment>
<evidence type="ECO:0000313" key="11">
    <source>
        <dbReference type="EMBL" id="PZW29447.1"/>
    </source>
</evidence>
<evidence type="ECO:0000256" key="2">
    <source>
        <dbReference type="ARBA" id="ARBA00006094"/>
    </source>
</evidence>
<evidence type="ECO:0000256" key="5">
    <source>
        <dbReference type="ARBA" id="ARBA00022490"/>
    </source>
</evidence>
<accession>A0A326UKH3</accession>
<keyword evidence="7" id="KW-0653">Protein transport</keyword>
<comment type="caution">
    <text evidence="11">The sequence shown here is derived from an EMBL/GenBank/DDBJ whole genome shotgun (WGS) entry which is preliminary data.</text>
</comment>
<organism evidence="11 12">
    <name type="scientific">Thermosporothrix hazakensis</name>
    <dbReference type="NCBI Taxonomy" id="644383"/>
    <lineage>
        <taxon>Bacteria</taxon>
        <taxon>Bacillati</taxon>
        <taxon>Chloroflexota</taxon>
        <taxon>Ktedonobacteria</taxon>
        <taxon>Ktedonobacterales</taxon>
        <taxon>Thermosporotrichaceae</taxon>
        <taxon>Thermosporothrix</taxon>
    </lineage>
</organism>
<name>A0A326UKH3_THEHA</name>
<evidence type="ECO:0000256" key="8">
    <source>
        <dbReference type="ARBA" id="ARBA00030834"/>
    </source>
</evidence>
<dbReference type="PANTHER" id="PTHR13135:SF0">
    <property type="entry name" value="PHOSPHORYLATED ADAPTER RNA EXPORT PROTEIN"/>
    <property type="match status" value="1"/>
</dbReference>
<evidence type="ECO:0000256" key="9">
    <source>
        <dbReference type="SAM" id="MobiDB-lite"/>
    </source>
</evidence>
<evidence type="ECO:0000256" key="7">
    <source>
        <dbReference type="ARBA" id="ARBA00022927"/>
    </source>
</evidence>
<dbReference type="GO" id="GO:0006408">
    <property type="term" value="P:snRNA export from nucleus"/>
    <property type="evidence" value="ECO:0007669"/>
    <property type="project" value="InterPro"/>
</dbReference>
<dbReference type="GO" id="GO:0003723">
    <property type="term" value="F:RNA binding"/>
    <property type="evidence" value="ECO:0007669"/>
    <property type="project" value="UniProtKB-KW"/>
</dbReference>
<keyword evidence="12" id="KW-1185">Reference proteome</keyword>
<dbReference type="AlphaFoldDB" id="A0A326UKH3"/>